<comment type="caution">
    <text evidence="7">The sequence shown here is derived from an EMBL/GenBank/DDBJ whole genome shotgun (WGS) entry which is preliminary data.</text>
</comment>
<dbReference type="AlphaFoldDB" id="A0A495XC11"/>
<dbReference type="EMBL" id="RBXR01000001">
    <property type="protein sequence ID" value="RKT70384.1"/>
    <property type="molecule type" value="Genomic_DNA"/>
</dbReference>
<evidence type="ECO:0000313" key="7">
    <source>
        <dbReference type="EMBL" id="RKT70384.1"/>
    </source>
</evidence>
<feature type="transmembrane region" description="Helical" evidence="5">
    <location>
        <begin position="166"/>
        <end position="184"/>
    </location>
</feature>
<organism evidence="7 8">
    <name type="scientific">Saccharothrix variisporea</name>
    <dbReference type="NCBI Taxonomy" id="543527"/>
    <lineage>
        <taxon>Bacteria</taxon>
        <taxon>Bacillati</taxon>
        <taxon>Actinomycetota</taxon>
        <taxon>Actinomycetes</taxon>
        <taxon>Pseudonocardiales</taxon>
        <taxon>Pseudonocardiaceae</taxon>
        <taxon>Saccharothrix</taxon>
    </lineage>
</organism>
<keyword evidence="2 5" id="KW-0812">Transmembrane</keyword>
<protein>
    <submittedName>
        <fullName evidence="7">ABC-2 type transport system permease protein</fullName>
    </submittedName>
</protein>
<keyword evidence="3 5" id="KW-1133">Transmembrane helix</keyword>
<evidence type="ECO:0000256" key="5">
    <source>
        <dbReference type="SAM" id="Phobius"/>
    </source>
</evidence>
<accession>A0A495XC11</accession>
<comment type="subcellular location">
    <subcellularLocation>
        <location evidence="1">Membrane</location>
        <topology evidence="1">Multi-pass membrane protein</topology>
    </subcellularLocation>
</comment>
<feature type="transmembrane region" description="Helical" evidence="5">
    <location>
        <begin position="216"/>
        <end position="238"/>
    </location>
</feature>
<evidence type="ECO:0000256" key="2">
    <source>
        <dbReference type="ARBA" id="ARBA00022692"/>
    </source>
</evidence>
<feature type="transmembrane region" description="Helical" evidence="5">
    <location>
        <begin position="52"/>
        <end position="74"/>
    </location>
</feature>
<feature type="domain" description="ABC-2 type transporter transmembrane" evidence="6">
    <location>
        <begin position="6"/>
        <end position="207"/>
    </location>
</feature>
<dbReference type="PANTHER" id="PTHR43027:SF1">
    <property type="entry name" value="DOXORUBICIN RESISTANCE ABC TRANSPORTER PERMEASE PROTEIN DRRC-RELATED"/>
    <property type="match status" value="1"/>
</dbReference>
<name>A0A495XC11_9PSEU</name>
<gene>
    <name evidence="7" type="ORF">DFJ66_3644</name>
</gene>
<evidence type="ECO:0000256" key="3">
    <source>
        <dbReference type="ARBA" id="ARBA00022989"/>
    </source>
</evidence>
<dbReference type="PANTHER" id="PTHR43027">
    <property type="entry name" value="DOXORUBICIN RESISTANCE ABC TRANSPORTER PERMEASE PROTEIN DRRC-RELATED"/>
    <property type="match status" value="1"/>
</dbReference>
<evidence type="ECO:0000313" key="8">
    <source>
        <dbReference type="Proteomes" id="UP000272729"/>
    </source>
</evidence>
<evidence type="ECO:0000259" key="6">
    <source>
        <dbReference type="Pfam" id="PF01061"/>
    </source>
</evidence>
<evidence type="ECO:0000256" key="4">
    <source>
        <dbReference type="ARBA" id="ARBA00023136"/>
    </source>
</evidence>
<reference evidence="7 8" key="1">
    <citation type="submission" date="2018-10" db="EMBL/GenBank/DDBJ databases">
        <title>Sequencing the genomes of 1000 actinobacteria strains.</title>
        <authorList>
            <person name="Klenk H.-P."/>
        </authorList>
    </citation>
    <scope>NUCLEOTIDE SEQUENCE [LARGE SCALE GENOMIC DNA]</scope>
    <source>
        <strain evidence="7 8">DSM 43911</strain>
    </source>
</reference>
<feature type="transmembrane region" description="Helical" evidence="5">
    <location>
        <begin position="133"/>
        <end position="154"/>
    </location>
</feature>
<keyword evidence="8" id="KW-1185">Reference proteome</keyword>
<dbReference type="InterPro" id="IPR052902">
    <property type="entry name" value="ABC-2_transporter"/>
</dbReference>
<dbReference type="GO" id="GO:0016020">
    <property type="term" value="C:membrane"/>
    <property type="evidence" value="ECO:0007669"/>
    <property type="project" value="UniProtKB-SubCell"/>
</dbReference>
<dbReference type="Pfam" id="PF01061">
    <property type="entry name" value="ABC2_membrane"/>
    <property type="match status" value="1"/>
</dbReference>
<keyword evidence="4 5" id="KW-0472">Membrane</keyword>
<feature type="transmembrane region" description="Helical" evidence="5">
    <location>
        <begin position="21"/>
        <end position="40"/>
    </location>
</feature>
<proteinExistence type="predicted"/>
<dbReference type="OrthoDB" id="9255971at2"/>
<evidence type="ECO:0000256" key="1">
    <source>
        <dbReference type="ARBA" id="ARBA00004141"/>
    </source>
</evidence>
<sequence>MRLFLTGVRMQWWLVRRQPDDLLTLCTIPFTVLMLMSIVVHSGREDLLPNAFLAPVLIGLWGFATGLAAEVLVAERWTRSLELGLAAPASTHPVYLGRVAAVLLLGVVPLVETWALGWLVFDVTPTVHHPGVFWAAMGASLFAMAGTGLLLAAFMLVNDNGHYQNFLSFPIYLLSGVMVPVQYLPEPLQPLSHVVFLSWSTDLMRDALAPAPVTAVGWRLLAIVALGAVALVGGRVSLELTLRRVRRVGSVAHA</sequence>
<dbReference type="InterPro" id="IPR013525">
    <property type="entry name" value="ABC2_TM"/>
</dbReference>
<dbReference type="RefSeq" id="WP_121222550.1">
    <property type="nucleotide sequence ID" value="NZ_JBIUBA010000005.1"/>
</dbReference>
<dbReference type="Proteomes" id="UP000272729">
    <property type="component" value="Unassembled WGS sequence"/>
</dbReference>
<dbReference type="GO" id="GO:0140359">
    <property type="term" value="F:ABC-type transporter activity"/>
    <property type="evidence" value="ECO:0007669"/>
    <property type="project" value="InterPro"/>
</dbReference>
<feature type="transmembrane region" description="Helical" evidence="5">
    <location>
        <begin position="95"/>
        <end position="121"/>
    </location>
</feature>